<organism evidence="3 4">
    <name type="scientific">Parabacteroides gordonii MS-1 = DSM 23371</name>
    <dbReference type="NCBI Taxonomy" id="1203610"/>
    <lineage>
        <taxon>Bacteria</taxon>
        <taxon>Pseudomonadati</taxon>
        <taxon>Bacteroidota</taxon>
        <taxon>Bacteroidia</taxon>
        <taxon>Bacteroidales</taxon>
        <taxon>Tannerellaceae</taxon>
        <taxon>Parabacteroides</taxon>
    </lineage>
</organism>
<feature type="domain" description="Protein FecR C-terminal" evidence="2">
    <location>
        <begin position="259"/>
        <end position="329"/>
    </location>
</feature>
<gene>
    <name evidence="3" type="ORF">HMPREF1536_05361</name>
</gene>
<sequence length="330" mass="38170">MHEKEIKEIIRLFFGKRFSKDIQLRFRYWFRSEEDRDEKEDALQEIWETSPSDISEQTWSRLSEMQDRISKSRNVTLPERRNRRWLKYAAVAAVWILTVFTTRYFSEQDVKIVSPKLTEFYVPYGDKQEITLSDGSVVWVNAGSVLIYPSEFTAATRTVFLSGEACFNVAKNPEQPFIVSTKHLDVQALGTVFSVDAYPGATETIATLEEGSIQVDTKPSMTPASVLKPNEQFIYSHLTHRATINVVDAEQVSAWKDGYLIFKNASFEEVTAALERKYNVTINYNAEKYKGRTYYVKFNPDESIEDALLILKHLIEDFRYRITGQTISIN</sequence>
<dbReference type="AlphaFoldDB" id="A0A0F5IJL3"/>
<dbReference type="HOGENOM" id="CLU_050192_2_3_10"/>
<dbReference type="PIRSF" id="PIRSF018266">
    <property type="entry name" value="FecR"/>
    <property type="match status" value="1"/>
</dbReference>
<name>A0A0F5IJL3_9BACT</name>
<dbReference type="Gene3D" id="3.55.50.30">
    <property type="match status" value="1"/>
</dbReference>
<dbReference type="Gene3D" id="2.60.120.1440">
    <property type="match status" value="1"/>
</dbReference>
<feature type="domain" description="FecR protein" evidence="1">
    <location>
        <begin position="125"/>
        <end position="213"/>
    </location>
</feature>
<accession>A0A0F5IJL3</accession>
<evidence type="ECO:0000313" key="4">
    <source>
        <dbReference type="Proteomes" id="UP000033035"/>
    </source>
</evidence>
<dbReference type="PANTHER" id="PTHR30273">
    <property type="entry name" value="PERIPLASMIC SIGNAL SENSOR AND SIGMA FACTOR ACTIVATOR FECR-RELATED"/>
    <property type="match status" value="1"/>
</dbReference>
<proteinExistence type="predicted"/>
<dbReference type="InterPro" id="IPR006860">
    <property type="entry name" value="FecR"/>
</dbReference>
<dbReference type="STRING" id="1203610.HMPREF1536_05361"/>
<dbReference type="EMBL" id="AQHW01000031">
    <property type="protein sequence ID" value="KKB45721.1"/>
    <property type="molecule type" value="Genomic_DNA"/>
</dbReference>
<dbReference type="FunFam" id="2.60.120.1440:FF:000001">
    <property type="entry name" value="Putative anti-sigma factor"/>
    <property type="match status" value="1"/>
</dbReference>
<evidence type="ECO:0000259" key="2">
    <source>
        <dbReference type="Pfam" id="PF16344"/>
    </source>
</evidence>
<dbReference type="PATRIC" id="fig|1203610.3.peg.5479"/>
<reference evidence="3 4" key="1">
    <citation type="submission" date="2013-04" db="EMBL/GenBank/DDBJ databases">
        <title>The Genome Sequence of Parabacteroides gordonii DSM 23371.</title>
        <authorList>
            <consortium name="The Broad Institute Genomics Platform"/>
            <person name="Earl A."/>
            <person name="Ward D."/>
            <person name="Feldgarden M."/>
            <person name="Gevers D."/>
            <person name="Martens E."/>
            <person name="Sakamoto M."/>
            <person name="Benno Y."/>
            <person name="Suzuki N."/>
            <person name="Matsunaga N."/>
            <person name="Koshihara K."/>
            <person name="Seki M."/>
            <person name="Komiya H."/>
            <person name="Walker B."/>
            <person name="Young S."/>
            <person name="Zeng Q."/>
            <person name="Gargeya S."/>
            <person name="Fitzgerald M."/>
            <person name="Haas B."/>
            <person name="Abouelleil A."/>
            <person name="Allen A.W."/>
            <person name="Alvarado L."/>
            <person name="Arachchi H.M."/>
            <person name="Berlin A.M."/>
            <person name="Chapman S.B."/>
            <person name="Gainer-Dewar J."/>
            <person name="Goldberg J."/>
            <person name="Griggs A."/>
            <person name="Gujja S."/>
            <person name="Hansen M."/>
            <person name="Howarth C."/>
            <person name="Imamovic A."/>
            <person name="Ireland A."/>
            <person name="Larimer J."/>
            <person name="McCowan C."/>
            <person name="Murphy C."/>
            <person name="Pearson M."/>
            <person name="Poon T.W."/>
            <person name="Priest M."/>
            <person name="Roberts A."/>
            <person name="Saif S."/>
            <person name="Shea T."/>
            <person name="Sisk P."/>
            <person name="Sykes S."/>
            <person name="Wortman J."/>
            <person name="Nusbaum C."/>
            <person name="Birren B."/>
        </authorList>
    </citation>
    <scope>NUCLEOTIDE SEQUENCE [LARGE SCALE GENOMIC DNA]</scope>
    <source>
        <strain evidence="3 4">MS-1</strain>
    </source>
</reference>
<dbReference type="GO" id="GO:0016989">
    <property type="term" value="F:sigma factor antagonist activity"/>
    <property type="evidence" value="ECO:0007669"/>
    <property type="project" value="TreeGrafter"/>
</dbReference>
<evidence type="ECO:0000259" key="1">
    <source>
        <dbReference type="Pfam" id="PF04773"/>
    </source>
</evidence>
<comment type="caution">
    <text evidence="3">The sequence shown here is derived from an EMBL/GenBank/DDBJ whole genome shotgun (WGS) entry which is preliminary data.</text>
</comment>
<evidence type="ECO:0008006" key="5">
    <source>
        <dbReference type="Google" id="ProtNLM"/>
    </source>
</evidence>
<dbReference type="Pfam" id="PF04773">
    <property type="entry name" value="FecR"/>
    <property type="match status" value="1"/>
</dbReference>
<evidence type="ECO:0000313" key="3">
    <source>
        <dbReference type="EMBL" id="KKB45721.1"/>
    </source>
</evidence>
<dbReference type="RefSeq" id="WP_044192004.1">
    <property type="nucleotide sequence ID" value="NZ_AUAE01000014.1"/>
</dbReference>
<protein>
    <recommendedName>
        <fullName evidence="5">FecR protein domain-containing protein</fullName>
    </recommendedName>
</protein>
<dbReference type="InterPro" id="IPR032508">
    <property type="entry name" value="FecR_C"/>
</dbReference>
<dbReference type="PANTHER" id="PTHR30273:SF2">
    <property type="entry name" value="PROTEIN FECR"/>
    <property type="match status" value="1"/>
</dbReference>
<dbReference type="Pfam" id="PF16344">
    <property type="entry name" value="FecR_C"/>
    <property type="match status" value="1"/>
</dbReference>
<dbReference type="InterPro" id="IPR012373">
    <property type="entry name" value="Ferrdict_sens_TM"/>
</dbReference>
<keyword evidence="4" id="KW-1185">Reference proteome</keyword>
<dbReference type="Proteomes" id="UP000033035">
    <property type="component" value="Unassembled WGS sequence"/>
</dbReference>